<proteinExistence type="predicted"/>
<dbReference type="EMBL" id="SBIQ01000018">
    <property type="protein sequence ID" value="KAF7684321.1"/>
    <property type="molecule type" value="Genomic_DNA"/>
</dbReference>
<dbReference type="Proteomes" id="UP001516464">
    <property type="component" value="Unassembled WGS sequence"/>
</dbReference>
<name>A0ABQ7I1R5_9MICR</name>
<evidence type="ECO:0000313" key="1">
    <source>
        <dbReference type="EMBL" id="KAF7684321.1"/>
    </source>
</evidence>
<organism evidence="1 2">
    <name type="scientific">Astathelohania contejeani</name>
    <dbReference type="NCBI Taxonomy" id="164912"/>
    <lineage>
        <taxon>Eukaryota</taxon>
        <taxon>Fungi</taxon>
        <taxon>Fungi incertae sedis</taxon>
        <taxon>Microsporidia</taxon>
        <taxon>Astathelohaniidae</taxon>
        <taxon>Astathelohania</taxon>
    </lineage>
</organism>
<keyword evidence="2" id="KW-1185">Reference proteome</keyword>
<evidence type="ECO:0000313" key="2">
    <source>
        <dbReference type="Proteomes" id="UP001516464"/>
    </source>
</evidence>
<accession>A0ABQ7I1R5</accession>
<comment type="caution">
    <text evidence="1">The sequence shown here is derived from an EMBL/GenBank/DDBJ whole genome shotgun (WGS) entry which is preliminary data.</text>
</comment>
<protein>
    <submittedName>
        <fullName evidence="1">Uncharacterized protein</fullName>
    </submittedName>
</protein>
<gene>
    <name evidence="1" type="ORF">TCON_0470</name>
</gene>
<sequence>MDLLLNDFTIFDDSVIIEFNKFKKLHIEKLSYINDHIISLYQYAFFFYYYNLNISKQKFCKKYKIKPTLFNNALKEVKQKYKRKIEKEIKIREVFNLYSIFDA</sequence>
<reference evidence="1 2" key="1">
    <citation type="submission" date="2019-01" db="EMBL/GenBank/DDBJ databases">
        <title>Genomes sequencing and comparative genomics of infectious freshwater microsporidia, Cucumispora dikerogammari and Thelohania contejeani.</title>
        <authorList>
            <person name="Cormier A."/>
            <person name="Giraud I."/>
            <person name="Wattier R."/>
            <person name="Teixeira M."/>
            <person name="Grandjean F."/>
            <person name="Rigaud T."/>
            <person name="Cordaux R."/>
        </authorList>
    </citation>
    <scope>NUCLEOTIDE SEQUENCE [LARGE SCALE GENOMIC DNA]</scope>
    <source>
        <strain evidence="1">T1</strain>
        <tissue evidence="1">Spores</tissue>
    </source>
</reference>